<evidence type="ECO:0000256" key="5">
    <source>
        <dbReference type="RuleBase" id="RU362026"/>
    </source>
</evidence>
<dbReference type="GO" id="GO:0008170">
    <property type="term" value="F:N-methyltransferase activity"/>
    <property type="evidence" value="ECO:0007669"/>
    <property type="project" value="InterPro"/>
</dbReference>
<dbReference type="PRINTS" id="PR00508">
    <property type="entry name" value="S21N4MTFRASE"/>
</dbReference>
<dbReference type="InterPro" id="IPR002941">
    <property type="entry name" value="DNA_methylase_N4/N6"/>
</dbReference>
<reference evidence="6 7" key="1">
    <citation type="submission" date="2019-11" db="EMBL/GenBank/DDBJ databases">
        <title>Growth characteristics of pneumococcus vary with the chemical composition of the capsule and with environmental conditions.</title>
        <authorList>
            <person name="Tothpal A."/>
            <person name="Desobry K."/>
            <person name="Joshi S."/>
            <person name="Wyllie A.L."/>
            <person name="Weinberger D.M."/>
        </authorList>
    </citation>
    <scope>NUCLEOTIDE SEQUENCE [LARGE SCALE GENOMIC DNA]</scope>
    <source>
        <strain evidence="7">pnumococcus09N</strain>
    </source>
</reference>
<dbReference type="Proteomes" id="UP000467349">
    <property type="component" value="Unassembled WGS sequence"/>
</dbReference>
<dbReference type="GO" id="GO:0003677">
    <property type="term" value="F:DNA binding"/>
    <property type="evidence" value="ECO:0007669"/>
    <property type="project" value="InterPro"/>
</dbReference>
<dbReference type="PROSITE" id="PS00092">
    <property type="entry name" value="N6_MTASE"/>
    <property type="match status" value="1"/>
</dbReference>
<dbReference type="RefSeq" id="WP_000975313.1">
    <property type="nucleotide sequence ID" value="NZ_CAJRNF010000020.1"/>
</dbReference>
<evidence type="ECO:0000313" key="7">
    <source>
        <dbReference type="Proteomes" id="UP000467349"/>
    </source>
</evidence>
<evidence type="ECO:0000256" key="3">
    <source>
        <dbReference type="ARBA" id="ARBA00022679"/>
    </source>
</evidence>
<dbReference type="AlphaFoldDB" id="A0A0I6XND9"/>
<dbReference type="Gene3D" id="3.40.50.150">
    <property type="entry name" value="Vaccinia Virus protein VP39"/>
    <property type="match status" value="1"/>
</dbReference>
<keyword evidence="4" id="KW-0680">Restriction system</keyword>
<dbReference type="InterPro" id="IPR002052">
    <property type="entry name" value="DNA_methylase_N6_adenine_CS"/>
</dbReference>
<evidence type="ECO:0000256" key="4">
    <source>
        <dbReference type="ARBA" id="ARBA00022747"/>
    </source>
</evidence>
<dbReference type="GO" id="GO:0032259">
    <property type="term" value="P:methylation"/>
    <property type="evidence" value="ECO:0007669"/>
    <property type="project" value="UniProtKB-KW"/>
</dbReference>
<evidence type="ECO:0000256" key="2">
    <source>
        <dbReference type="ARBA" id="ARBA00022603"/>
    </source>
</evidence>
<organism evidence="6 7">
    <name type="scientific">Streptococcus pneumoniae</name>
    <dbReference type="NCBI Taxonomy" id="1313"/>
    <lineage>
        <taxon>Bacteria</taxon>
        <taxon>Bacillati</taxon>
        <taxon>Bacillota</taxon>
        <taxon>Bacilli</taxon>
        <taxon>Lactobacillales</taxon>
        <taxon>Streptococcaceae</taxon>
        <taxon>Streptococcus</taxon>
    </lineage>
</organism>
<keyword evidence="3 6" id="KW-0808">Transferase</keyword>
<dbReference type="InterPro" id="IPR029063">
    <property type="entry name" value="SAM-dependent_MTases_sf"/>
</dbReference>
<name>A0A0I6XND9_STREE</name>
<evidence type="ECO:0000313" key="6">
    <source>
        <dbReference type="EMBL" id="MTV43972.1"/>
    </source>
</evidence>
<keyword evidence="2 6" id="KW-0489">Methyltransferase</keyword>
<protein>
    <recommendedName>
        <fullName evidence="5">Methyltransferase</fullName>
        <ecNumber evidence="5">2.1.1.-</ecNumber>
    </recommendedName>
</protein>
<dbReference type="EC" id="2.1.1.-" evidence="5"/>
<accession>A0A0I6XND9</accession>
<dbReference type="GO" id="GO:0009307">
    <property type="term" value="P:DNA restriction-modification system"/>
    <property type="evidence" value="ECO:0007669"/>
    <property type="project" value="UniProtKB-KW"/>
</dbReference>
<comment type="caution">
    <text evidence="6">The sequence shown here is derived from an EMBL/GenBank/DDBJ whole genome shotgun (WGS) entry which is preliminary data.</text>
</comment>
<comment type="similarity">
    <text evidence="1 5">Belongs to the N(4)/N(6)-methyltransferase family.</text>
</comment>
<evidence type="ECO:0000256" key="1">
    <source>
        <dbReference type="ARBA" id="ARBA00006594"/>
    </source>
</evidence>
<sequence>MMKFLNGDCMDIMKQYPDNYFDLAIVDPPYFSGPEKRKFYGRKISPIGVSRLYGEISEWKIPNRDYFDELFRVSKNQIIWGVNYFDYSFGSGRIVWDKVNGQSSFSDCEIAYCSYHDSTRLFRYMWNGMMQGKSISEGHIQQGNKALNEVRIHPTQKPVNLYLWLLQTYAKEGDKILDTHVGSASSLIACGELGFDYVGCEIDKSIFNLAQQRLDAYEKQLKLF</sequence>
<dbReference type="EMBL" id="WNHU01000072">
    <property type="protein sequence ID" value="MTV43972.1"/>
    <property type="molecule type" value="Genomic_DNA"/>
</dbReference>
<dbReference type="InterPro" id="IPR001091">
    <property type="entry name" value="RM_Methyltransferase"/>
</dbReference>
<gene>
    <name evidence="6" type="ORF">GM545_10295</name>
</gene>
<dbReference type="SUPFAM" id="SSF53335">
    <property type="entry name" value="S-adenosyl-L-methionine-dependent methyltransferases"/>
    <property type="match status" value="1"/>
</dbReference>
<proteinExistence type="inferred from homology"/>
<dbReference type="Pfam" id="PF01555">
    <property type="entry name" value="N6_N4_Mtase"/>
    <property type="match status" value="1"/>
</dbReference>